<dbReference type="InterPro" id="IPR041698">
    <property type="entry name" value="Methyltransf_25"/>
</dbReference>
<evidence type="ECO:0000259" key="3">
    <source>
        <dbReference type="Pfam" id="PF13649"/>
    </source>
</evidence>
<dbReference type="PATRIC" id="fig|540747.5.peg.641"/>
<dbReference type="SUPFAM" id="SSF53335">
    <property type="entry name" value="S-adenosyl-L-methionine-dependent methyltransferases"/>
    <property type="match status" value="1"/>
</dbReference>
<dbReference type="EMBL" id="CP031598">
    <property type="protein sequence ID" value="QEW28800.1"/>
    <property type="molecule type" value="Genomic_DNA"/>
</dbReference>
<dbReference type="AlphaFoldDB" id="A0A0T5PF30"/>
<evidence type="ECO:0000313" key="6">
    <source>
        <dbReference type="Proteomes" id="UP000051401"/>
    </source>
</evidence>
<reference evidence="5 7" key="2">
    <citation type="submission" date="2018-08" db="EMBL/GenBank/DDBJ databases">
        <title>Genetic Globetrotter - A new plasmid hitch-hiking vast phylogenetic and geographic distances.</title>
        <authorList>
            <person name="Vollmers J."/>
            <person name="Petersen J."/>
        </authorList>
    </citation>
    <scope>NUCLEOTIDE SEQUENCE [LARGE SCALE GENOMIC DNA]</scope>
    <source>
        <strain evidence="5 7">DSM 26383</strain>
    </source>
</reference>
<evidence type="ECO:0000256" key="2">
    <source>
        <dbReference type="ARBA" id="ARBA00022679"/>
    </source>
</evidence>
<dbReference type="EMBL" id="LAXI01000001">
    <property type="protein sequence ID" value="KRS19833.1"/>
    <property type="molecule type" value="Genomic_DNA"/>
</dbReference>
<dbReference type="RefSeq" id="WP_057813132.1">
    <property type="nucleotide sequence ID" value="NZ_CP031598.1"/>
</dbReference>
<dbReference type="OrthoDB" id="9777638at2"/>
<accession>A0A0T5PF30</accession>
<reference evidence="4 6" key="1">
    <citation type="submission" date="2015-04" db="EMBL/GenBank/DDBJ databases">
        <title>The draft genome sequence of Roseovarius indicus B108T.</title>
        <authorList>
            <person name="Li G."/>
            <person name="Lai Q."/>
            <person name="Shao Z."/>
            <person name="Yan P."/>
        </authorList>
    </citation>
    <scope>NUCLEOTIDE SEQUENCE [LARGE SCALE GENOMIC DNA]</scope>
    <source>
        <strain evidence="4 6">B108</strain>
    </source>
</reference>
<gene>
    <name evidence="5" type="primary">ubiE_5</name>
    <name evidence="5" type="ORF">RIdsm_04640</name>
    <name evidence="4" type="ORF">XM52_03130</name>
</gene>
<proteinExistence type="predicted"/>
<evidence type="ECO:0000313" key="7">
    <source>
        <dbReference type="Proteomes" id="UP000325785"/>
    </source>
</evidence>
<organism evidence="4 6">
    <name type="scientific">Roseovarius indicus</name>
    <dbReference type="NCBI Taxonomy" id="540747"/>
    <lineage>
        <taxon>Bacteria</taxon>
        <taxon>Pseudomonadati</taxon>
        <taxon>Pseudomonadota</taxon>
        <taxon>Alphaproteobacteria</taxon>
        <taxon>Rhodobacterales</taxon>
        <taxon>Roseobacteraceae</taxon>
        <taxon>Roseovarius</taxon>
    </lineage>
</organism>
<dbReference type="CDD" id="cd02440">
    <property type="entry name" value="AdoMet_MTases"/>
    <property type="match status" value="1"/>
</dbReference>
<dbReference type="KEGG" id="rid:RIdsm_04640"/>
<evidence type="ECO:0000313" key="5">
    <source>
        <dbReference type="EMBL" id="QEW28800.1"/>
    </source>
</evidence>
<dbReference type="Gene3D" id="3.40.50.150">
    <property type="entry name" value="Vaccinia Virus protein VP39"/>
    <property type="match status" value="1"/>
</dbReference>
<dbReference type="PANTHER" id="PTHR43861:SF1">
    <property type="entry name" value="TRANS-ACONITATE 2-METHYLTRANSFERASE"/>
    <property type="match status" value="1"/>
</dbReference>
<name>A0A0T5PF30_9RHOB</name>
<dbReference type="EC" id="2.1.1.163" evidence="5"/>
<evidence type="ECO:0000256" key="1">
    <source>
        <dbReference type="ARBA" id="ARBA00022603"/>
    </source>
</evidence>
<feature type="domain" description="Methyltransferase" evidence="3">
    <location>
        <begin position="51"/>
        <end position="147"/>
    </location>
</feature>
<dbReference type="STRING" id="540747.SAMN04488031_102862"/>
<keyword evidence="6" id="KW-1185">Reference proteome</keyword>
<keyword evidence="2 5" id="KW-0808">Transferase</keyword>
<keyword evidence="1 5" id="KW-0489">Methyltransferase</keyword>
<protein>
    <submittedName>
        <fullName evidence="5">Demethylmenaquinone methyltransferase</fullName>
        <ecNumber evidence="5">2.1.1.163</ecNumber>
    </submittedName>
</protein>
<dbReference type="GO" id="GO:0043770">
    <property type="term" value="F:demethylmenaquinone methyltransferase activity"/>
    <property type="evidence" value="ECO:0007669"/>
    <property type="project" value="UniProtKB-EC"/>
</dbReference>
<evidence type="ECO:0000313" key="4">
    <source>
        <dbReference type="EMBL" id="KRS19833.1"/>
    </source>
</evidence>
<dbReference type="Proteomes" id="UP000325785">
    <property type="component" value="Chromosome"/>
</dbReference>
<dbReference type="GO" id="GO:0032259">
    <property type="term" value="P:methylation"/>
    <property type="evidence" value="ECO:0007669"/>
    <property type="project" value="UniProtKB-KW"/>
</dbReference>
<dbReference type="InterPro" id="IPR029063">
    <property type="entry name" value="SAM-dependent_MTases_sf"/>
</dbReference>
<dbReference type="Proteomes" id="UP000051401">
    <property type="component" value="Unassembled WGS sequence"/>
</dbReference>
<dbReference type="Pfam" id="PF13649">
    <property type="entry name" value="Methyltransf_25"/>
    <property type="match status" value="1"/>
</dbReference>
<dbReference type="PANTHER" id="PTHR43861">
    <property type="entry name" value="TRANS-ACONITATE 2-METHYLTRANSFERASE-RELATED"/>
    <property type="match status" value="1"/>
</dbReference>
<sequence length="284" mass="29711">MSEGPNRDQAEFWSSESGNKWVENAAVLDAAMAPALDCVLEAAALQPGERVLDIGCGTGASTLAAAAAVGPDGRVTGADISPVMLEGARKRADEAGCATVDFVVADAQTHGFEPGAFDAMISRFGVMFFADSVAAFANMAKAMRPGGRMHFVCWSGLQENPWFSLPRQVAVDRLGAPEPADPRAPGPMAFAERDYVTGILEQAGLAEVSSQEVSVDLTPLGSVEEVAKFAAHVGPASRILKEKEGTAEDAKVIVEALSEKMQAFATPDGVRVPATLNLYSAIRA</sequence>